<dbReference type="InterPro" id="IPR025315">
    <property type="entry name" value="DUF4220"/>
</dbReference>
<feature type="transmembrane region" description="Helical" evidence="1">
    <location>
        <begin position="299"/>
        <end position="318"/>
    </location>
</feature>
<evidence type="ECO:0000259" key="2">
    <source>
        <dbReference type="Pfam" id="PF13968"/>
    </source>
</evidence>
<evidence type="ECO:0000256" key="1">
    <source>
        <dbReference type="SAM" id="Phobius"/>
    </source>
</evidence>
<keyword evidence="1" id="KW-0812">Transmembrane</keyword>
<dbReference type="Pfam" id="PF04578">
    <property type="entry name" value="DUF594"/>
    <property type="match status" value="1"/>
</dbReference>
<keyword evidence="1" id="KW-1133">Transmembrane helix</keyword>
<keyword evidence="1" id="KW-0472">Membrane</keyword>
<accession>A0A8T0UZM2</accession>
<reference evidence="3" key="1">
    <citation type="submission" date="2020-05" db="EMBL/GenBank/DDBJ databases">
        <title>WGS assembly of Panicum virgatum.</title>
        <authorList>
            <person name="Lovell J.T."/>
            <person name="Jenkins J."/>
            <person name="Shu S."/>
            <person name="Juenger T.E."/>
            <person name="Schmutz J."/>
        </authorList>
    </citation>
    <scope>NUCLEOTIDE SEQUENCE</scope>
    <source>
        <strain evidence="3">AP13</strain>
    </source>
</reference>
<dbReference type="InterPro" id="IPR007658">
    <property type="entry name" value="DUF594"/>
</dbReference>
<dbReference type="EMBL" id="CM029041">
    <property type="protein sequence ID" value="KAG2629831.1"/>
    <property type="molecule type" value="Genomic_DNA"/>
</dbReference>
<sequence length="771" mass="85627">MGFNPPVPQRDSDWEIRAVRIASSLPRFASWSCYLLADWVADLALGLLVNNLGNIGGNDVSLSTVADVTKRGGTATTASGGGNPSIFAFWTPFLLLHLGGPDTLTAYSIEDNELWFRHLMGLLFQLLAACVVFSCTLQGNPVIPATVLVLVAGVIKYGERTFSLYSASVDGVLATIIPAPNPGPNYAKLMTVFDSKQRAGLAVDIVQANGLARGSRKDRDRNEVKRQALATNKTLEEQAYELRPLHHLPDQRNISQAFFLDRGDMTARCAWKVTELELNFMYEMVHTKEPVAHSLAGCIFRFVCSACIAGAAVIFARLDKASIRHVDVAITYALLIGALALDVVALAMLVFSSNWTLVFLDKFKFPRAPLLMKRLARLIRQVRPKLRRWSETTSQLNLISYCLGKLDPNEASGTLAGPRLWTRPRAVRALAKVAHTLGAREMFDDMFFVRREPLRIRDDAHDDDLKAVKDNYILLKFIFEELTDAANQVRSKSTVGGVADKEVSRSRDKADKYRKSRHEDVEEMRKACSYRGERALKIIKEKISVGSMGEKDGDDGWRQRQRESSSVDVNWYVLMDSVIDRDFDESLLMWHIATDLCYLSRDSSAAEPSSKDDGGGDAAVAGRWKSISKTLSEYMLYLLVKQPKILAASAGIGQMAYQDTCAEARRFFESAAVWEPDHEGARRMLRGTNTSVPPEVVKGGRSKSVLFHACIIAKELTKLDNEVMWEVVVKLARGGELITMVWLLMAHLGIGNIYQKAAEDDATPKLIITAQ</sequence>
<evidence type="ECO:0000313" key="3">
    <source>
        <dbReference type="EMBL" id="KAG2629831.1"/>
    </source>
</evidence>
<protein>
    <recommendedName>
        <fullName evidence="2">DUF4220 domain-containing protein</fullName>
    </recommendedName>
</protein>
<organism evidence="3 4">
    <name type="scientific">Panicum virgatum</name>
    <name type="common">Blackwell switchgrass</name>
    <dbReference type="NCBI Taxonomy" id="38727"/>
    <lineage>
        <taxon>Eukaryota</taxon>
        <taxon>Viridiplantae</taxon>
        <taxon>Streptophyta</taxon>
        <taxon>Embryophyta</taxon>
        <taxon>Tracheophyta</taxon>
        <taxon>Spermatophyta</taxon>
        <taxon>Magnoliopsida</taxon>
        <taxon>Liliopsida</taxon>
        <taxon>Poales</taxon>
        <taxon>Poaceae</taxon>
        <taxon>PACMAD clade</taxon>
        <taxon>Panicoideae</taxon>
        <taxon>Panicodae</taxon>
        <taxon>Paniceae</taxon>
        <taxon>Panicinae</taxon>
        <taxon>Panicum</taxon>
        <taxon>Panicum sect. Hiantes</taxon>
    </lineage>
</organism>
<evidence type="ECO:0000313" key="4">
    <source>
        <dbReference type="Proteomes" id="UP000823388"/>
    </source>
</evidence>
<name>A0A8T0UZM2_PANVG</name>
<dbReference type="PANTHER" id="PTHR31325">
    <property type="entry name" value="OS01G0798800 PROTEIN-RELATED"/>
    <property type="match status" value="1"/>
</dbReference>
<dbReference type="Proteomes" id="UP000823388">
    <property type="component" value="Chromosome 3K"/>
</dbReference>
<proteinExistence type="predicted"/>
<dbReference type="Pfam" id="PF13968">
    <property type="entry name" value="DUF4220"/>
    <property type="match status" value="1"/>
</dbReference>
<feature type="transmembrane region" description="Helical" evidence="1">
    <location>
        <begin position="330"/>
        <end position="351"/>
    </location>
</feature>
<gene>
    <name evidence="3" type="ORF">PVAP13_3KG488701</name>
</gene>
<keyword evidence="4" id="KW-1185">Reference proteome</keyword>
<dbReference type="AlphaFoldDB" id="A0A8T0UZM2"/>
<comment type="caution">
    <text evidence="3">The sequence shown here is derived from an EMBL/GenBank/DDBJ whole genome shotgun (WGS) entry which is preliminary data.</text>
</comment>
<feature type="domain" description="DUF4220" evidence="2">
    <location>
        <begin position="31"/>
        <end position="401"/>
    </location>
</feature>